<dbReference type="EMBL" id="QLNQ01000025">
    <property type="protein sequence ID" value="RCK62339.1"/>
    <property type="molecule type" value="Genomic_DNA"/>
</dbReference>
<dbReference type="InterPro" id="IPR047213">
    <property type="entry name" value="TPP_PYR_PDC_IPDC-like"/>
</dbReference>
<feature type="binding site" evidence="8">
    <location>
        <position position="500"/>
    </location>
    <ligand>
        <name>Mg(2+)</name>
        <dbReference type="ChEBI" id="CHEBI:18420"/>
    </ligand>
</feature>
<dbReference type="GO" id="GO:0005829">
    <property type="term" value="C:cytosol"/>
    <property type="evidence" value="ECO:0007669"/>
    <property type="project" value="TreeGrafter"/>
</dbReference>
<evidence type="ECO:0000313" key="13">
    <source>
        <dbReference type="EMBL" id="RCK62339.1"/>
    </source>
</evidence>
<dbReference type="Pfam" id="PF02775">
    <property type="entry name" value="TPP_enzyme_C"/>
    <property type="match status" value="1"/>
</dbReference>
<dbReference type="Pfam" id="PF02776">
    <property type="entry name" value="TPP_enzyme_N"/>
    <property type="match status" value="1"/>
</dbReference>
<dbReference type="InterPro" id="IPR011766">
    <property type="entry name" value="TPP_enzyme_TPP-bd"/>
</dbReference>
<feature type="domain" description="Thiamine pyrophosphate enzyme TPP-binding" evidence="11">
    <location>
        <begin position="455"/>
        <end position="540"/>
    </location>
</feature>
<protein>
    <submittedName>
        <fullName evidence="13">Transaminated amino acid decarboxylase</fullName>
    </submittedName>
</protein>
<keyword evidence="7" id="KW-0456">Lyase</keyword>
<feature type="binding site" evidence="8">
    <location>
        <position position="531"/>
    </location>
    <ligand>
        <name>Mg(2+)</name>
        <dbReference type="ChEBI" id="CHEBI:18420"/>
    </ligand>
</feature>
<evidence type="ECO:0000256" key="4">
    <source>
        <dbReference type="ARBA" id="ARBA00022793"/>
    </source>
</evidence>
<organism evidence="13 14">
    <name type="scientific">Candida viswanathii</name>
    <dbReference type="NCBI Taxonomy" id="5486"/>
    <lineage>
        <taxon>Eukaryota</taxon>
        <taxon>Fungi</taxon>
        <taxon>Dikarya</taxon>
        <taxon>Ascomycota</taxon>
        <taxon>Saccharomycotina</taxon>
        <taxon>Pichiomycetes</taxon>
        <taxon>Debaryomycetaceae</taxon>
        <taxon>Candida/Lodderomyces clade</taxon>
        <taxon>Candida</taxon>
    </lineage>
</organism>
<feature type="domain" description="Thiamine pyrophosphate enzyme N-terminal TPP-binding" evidence="12">
    <location>
        <begin position="26"/>
        <end position="134"/>
    </location>
</feature>
<keyword evidence="5 8" id="KW-0460">Magnesium</keyword>
<dbReference type="InterPro" id="IPR012110">
    <property type="entry name" value="PDC/IPDC-like"/>
</dbReference>
<dbReference type="SUPFAM" id="SSF52518">
    <property type="entry name" value="Thiamin diphosphate-binding fold (THDP-binding)"/>
    <property type="match status" value="2"/>
</dbReference>
<dbReference type="Pfam" id="PF00205">
    <property type="entry name" value="TPP_enzyme_M"/>
    <property type="match status" value="1"/>
</dbReference>
<evidence type="ECO:0000256" key="6">
    <source>
        <dbReference type="ARBA" id="ARBA00023052"/>
    </source>
</evidence>
<keyword evidence="6 9" id="KW-0786">Thiamine pyrophosphate</keyword>
<dbReference type="GO" id="GO:0000949">
    <property type="term" value="P:aromatic amino acid family catabolic process to alcohol via Ehrlich pathway"/>
    <property type="evidence" value="ECO:0007669"/>
    <property type="project" value="TreeGrafter"/>
</dbReference>
<evidence type="ECO:0000313" key="14">
    <source>
        <dbReference type="Proteomes" id="UP000253472"/>
    </source>
</evidence>
<sequence length="620" mass="69405">MAPIQQSVTPPINVSPIELPKQIALGEYLFYRISQANPKLRTIFGIPGDFNVDLLEHVYSPIITNKQIKLINPCNELNGAYAADGYSRAIGGLSVFISTYGVGELSAINGIAGAFSEYSPVLHIVGTTSIKDRLKAETGVYNIHHLVPNIDALKAPNHDVYKEMVQNISVIQESLDYDVDANLKKIDRVLKKIVQESRPGYLFIPCDVSDFKVLTNQLFLNPFNADTKYTKLALAIEVLEDVTDHILDKLYQAETPSIFSDCLTSRFGYQKQLDSFINKIPKTVKLFSANLARNLDETQSNYVGVYNGRGSSDVHVKEEFESCDFIMALGFFDNEMNSGGHTANFNKAETTVVVHPDYIKVNHQTYHIKQNDGERLFTLGELLESLTLRLNPSKVSALPSNIYQFQPQPQCNTTDLPPNYIPQGKLIDYFNTSLQPNDLVILETMSFVFALPDLKFPTNSQLITSPFYGSIGYAVPAAFGATVAVNDLGSTRRIIVVQGDGAAQMTAQELSSYVRYKDILPNMPQIFLVNNDGYSIERKIRGPTRSYNDINGQWKWAELLGVFGGVKGKMYDSWVLKNTDEFETFFNDKPKPSSSKLQFYELIAGKFDVPQRVDNMMCQK</sequence>
<dbReference type="GO" id="GO:0004737">
    <property type="term" value="F:pyruvate decarboxylase activity"/>
    <property type="evidence" value="ECO:0007669"/>
    <property type="project" value="TreeGrafter"/>
</dbReference>
<dbReference type="PANTHER" id="PTHR43452:SF3">
    <property type="entry name" value="TRANSAMINATED AMINO ACID DECARBOXYLASE"/>
    <property type="match status" value="1"/>
</dbReference>
<evidence type="ECO:0000256" key="1">
    <source>
        <dbReference type="ARBA" id="ARBA00001964"/>
    </source>
</evidence>
<keyword evidence="14" id="KW-1185">Reference proteome</keyword>
<proteinExistence type="inferred from homology"/>
<dbReference type="PIRSF" id="PIRSF036565">
    <property type="entry name" value="Pyruvt_ip_decrb"/>
    <property type="match status" value="1"/>
</dbReference>
<comment type="cofactor">
    <cofactor evidence="8">
        <name>Mg(2+)</name>
        <dbReference type="ChEBI" id="CHEBI:18420"/>
    </cofactor>
    <text evidence="8">Binds 1 Mg(2+) per subunit.</text>
</comment>
<evidence type="ECO:0000259" key="12">
    <source>
        <dbReference type="Pfam" id="PF02776"/>
    </source>
</evidence>
<dbReference type="GO" id="GO:0046872">
    <property type="term" value="F:metal ion binding"/>
    <property type="evidence" value="ECO:0007669"/>
    <property type="project" value="UniProtKB-KW"/>
</dbReference>
<evidence type="ECO:0000259" key="11">
    <source>
        <dbReference type="Pfam" id="PF02775"/>
    </source>
</evidence>
<dbReference type="Proteomes" id="UP000253472">
    <property type="component" value="Unassembled WGS sequence"/>
</dbReference>
<dbReference type="AlphaFoldDB" id="A0A367Y9M4"/>
<dbReference type="GO" id="GO:0005634">
    <property type="term" value="C:nucleus"/>
    <property type="evidence" value="ECO:0007669"/>
    <property type="project" value="TreeGrafter"/>
</dbReference>
<dbReference type="OrthoDB" id="308383at2759"/>
<feature type="domain" description="Thiamine pyrophosphate enzyme central" evidence="10">
    <location>
        <begin position="244"/>
        <end position="364"/>
    </location>
</feature>
<comment type="cofactor">
    <cofactor evidence="1">
        <name>thiamine diphosphate</name>
        <dbReference type="ChEBI" id="CHEBI:58937"/>
    </cofactor>
</comment>
<dbReference type="InterPro" id="IPR012000">
    <property type="entry name" value="Thiamin_PyroP_enz_cen_dom"/>
</dbReference>
<gene>
    <name evidence="13" type="primary">ARO10_1</name>
    <name evidence="13" type="ORF">Cantr_09175</name>
</gene>
<name>A0A367Y9M4_9ASCO</name>
<feature type="binding site" evidence="8">
    <location>
        <position position="533"/>
    </location>
    <ligand>
        <name>Mg(2+)</name>
        <dbReference type="ChEBI" id="CHEBI:18420"/>
    </ligand>
</feature>
<dbReference type="CDD" id="cd07038">
    <property type="entry name" value="TPP_PYR_PDC_IPDC_like"/>
    <property type="match status" value="1"/>
</dbReference>
<dbReference type="Gene3D" id="3.40.50.970">
    <property type="match status" value="2"/>
</dbReference>
<dbReference type="STRING" id="5486.A0A367Y9M4"/>
<dbReference type="InterPro" id="IPR029061">
    <property type="entry name" value="THDP-binding"/>
</dbReference>
<dbReference type="CDD" id="cd02005">
    <property type="entry name" value="TPP_PDC_IPDC"/>
    <property type="match status" value="1"/>
</dbReference>
<accession>A0A367Y9M4</accession>
<dbReference type="FunFam" id="3.40.50.970:FF:000024">
    <property type="entry name" value="Pyruvate decarboxylase isozyme"/>
    <property type="match status" value="1"/>
</dbReference>
<dbReference type="SUPFAM" id="SSF52467">
    <property type="entry name" value="DHS-like NAD/FAD-binding domain"/>
    <property type="match status" value="1"/>
</dbReference>
<evidence type="ECO:0000256" key="8">
    <source>
        <dbReference type="PIRSR" id="PIRSR036565-2"/>
    </source>
</evidence>
<dbReference type="Gene3D" id="3.40.50.1220">
    <property type="entry name" value="TPP-binding domain"/>
    <property type="match status" value="1"/>
</dbReference>
<dbReference type="InterPro" id="IPR047214">
    <property type="entry name" value="TPP_PDC_IPDC"/>
</dbReference>
<comment type="similarity">
    <text evidence="2 9">Belongs to the TPP enzyme family.</text>
</comment>
<evidence type="ECO:0000256" key="7">
    <source>
        <dbReference type="ARBA" id="ARBA00023239"/>
    </source>
</evidence>
<evidence type="ECO:0000256" key="2">
    <source>
        <dbReference type="ARBA" id="ARBA00007812"/>
    </source>
</evidence>
<keyword evidence="4" id="KW-0210">Decarboxylase</keyword>
<evidence type="ECO:0000256" key="5">
    <source>
        <dbReference type="ARBA" id="ARBA00022842"/>
    </source>
</evidence>
<comment type="caution">
    <text evidence="13">The sequence shown here is derived from an EMBL/GenBank/DDBJ whole genome shotgun (WGS) entry which is preliminary data.</text>
</comment>
<dbReference type="PANTHER" id="PTHR43452">
    <property type="entry name" value="PYRUVATE DECARBOXYLASE"/>
    <property type="match status" value="1"/>
</dbReference>
<dbReference type="InterPro" id="IPR012001">
    <property type="entry name" value="Thiamin_PyroP_enz_TPP-bd_dom"/>
</dbReference>
<evidence type="ECO:0000256" key="3">
    <source>
        <dbReference type="ARBA" id="ARBA00022723"/>
    </source>
</evidence>
<evidence type="ECO:0000256" key="9">
    <source>
        <dbReference type="RuleBase" id="RU362132"/>
    </source>
</evidence>
<reference evidence="13 14" key="1">
    <citation type="submission" date="2018-06" db="EMBL/GenBank/DDBJ databases">
        <title>Whole genome sequencing of Candida tropicalis (genome annotated by CSBL at Korea University).</title>
        <authorList>
            <person name="Ahn J."/>
        </authorList>
    </citation>
    <scope>NUCLEOTIDE SEQUENCE [LARGE SCALE GENOMIC DNA]</scope>
    <source>
        <strain evidence="13 14">ATCC 20962</strain>
    </source>
</reference>
<keyword evidence="3 8" id="KW-0479">Metal-binding</keyword>
<dbReference type="InterPro" id="IPR029035">
    <property type="entry name" value="DHS-like_NAD/FAD-binding_dom"/>
</dbReference>
<evidence type="ECO:0000259" key="10">
    <source>
        <dbReference type="Pfam" id="PF00205"/>
    </source>
</evidence>
<dbReference type="GO" id="GO:0030976">
    <property type="term" value="F:thiamine pyrophosphate binding"/>
    <property type="evidence" value="ECO:0007669"/>
    <property type="project" value="InterPro"/>
</dbReference>